<sequence length="112" mass="12670">MKWYNTGLPYTDRPFIKKISPGGRIVCLVGYEGKVFAVSSKCPHAGEDLSGGWCSDESKLVCPYHRYSYDLETGKGSPGQNDYINTYAVKIEEGMIWVGFNTFKEKLKQLFQ</sequence>
<organism evidence="8 9">
    <name type="scientific">Mucilaginibacter mali</name>
    <dbReference type="NCBI Taxonomy" id="2740462"/>
    <lineage>
        <taxon>Bacteria</taxon>
        <taxon>Pseudomonadati</taxon>
        <taxon>Bacteroidota</taxon>
        <taxon>Sphingobacteriia</taxon>
        <taxon>Sphingobacteriales</taxon>
        <taxon>Sphingobacteriaceae</taxon>
        <taxon>Mucilaginibacter</taxon>
    </lineage>
</organism>
<evidence type="ECO:0000256" key="1">
    <source>
        <dbReference type="ARBA" id="ARBA00022714"/>
    </source>
</evidence>
<dbReference type="InterPro" id="IPR017941">
    <property type="entry name" value="Rieske_2Fe-2S"/>
</dbReference>
<dbReference type="Proteomes" id="UP000505355">
    <property type="component" value="Chromosome"/>
</dbReference>
<dbReference type="PROSITE" id="PS51296">
    <property type="entry name" value="RIESKE"/>
    <property type="match status" value="1"/>
</dbReference>
<evidence type="ECO:0000313" key="9">
    <source>
        <dbReference type="Proteomes" id="UP000505355"/>
    </source>
</evidence>
<evidence type="ECO:0000256" key="5">
    <source>
        <dbReference type="ARBA" id="ARBA00034078"/>
    </source>
</evidence>
<protein>
    <submittedName>
        <fullName evidence="8">Rieske 2Fe-2S domain-containing protein</fullName>
    </submittedName>
</protein>
<reference evidence="8 9" key="1">
    <citation type="submission" date="2020-05" db="EMBL/GenBank/DDBJ databases">
        <title>Mucilaginibacter mali sp. nov.</title>
        <authorList>
            <person name="Kim H.S."/>
            <person name="Lee K.C."/>
            <person name="Suh M.K."/>
            <person name="Kim J.-S."/>
            <person name="Han K.-I."/>
            <person name="Eom M.K."/>
            <person name="Shin Y.K."/>
            <person name="Lee J.-S."/>
        </authorList>
    </citation>
    <scope>NUCLEOTIDE SEQUENCE [LARGE SCALE GENOMIC DNA]</scope>
    <source>
        <strain evidence="8 9">G2-14</strain>
    </source>
</reference>
<dbReference type="RefSeq" id="WP_173414577.1">
    <property type="nucleotide sequence ID" value="NZ_CP054139.1"/>
</dbReference>
<keyword evidence="2" id="KW-0479">Metal-binding</keyword>
<dbReference type="CDD" id="cd03467">
    <property type="entry name" value="Rieske"/>
    <property type="match status" value="1"/>
</dbReference>
<dbReference type="Gene3D" id="2.102.10.10">
    <property type="entry name" value="Rieske [2Fe-2S] iron-sulphur domain"/>
    <property type="match status" value="1"/>
</dbReference>
<keyword evidence="1" id="KW-0001">2Fe-2S</keyword>
<name>A0A7D4Q2W3_9SPHI</name>
<comment type="cofactor">
    <cofactor evidence="5">
        <name>[2Fe-2S] cluster</name>
        <dbReference type="ChEBI" id="CHEBI:190135"/>
    </cofactor>
</comment>
<dbReference type="AlphaFoldDB" id="A0A7D4Q2W3"/>
<keyword evidence="3" id="KW-0408">Iron</keyword>
<evidence type="ECO:0000256" key="3">
    <source>
        <dbReference type="ARBA" id="ARBA00023004"/>
    </source>
</evidence>
<dbReference type="GO" id="GO:0046872">
    <property type="term" value="F:metal ion binding"/>
    <property type="evidence" value="ECO:0007669"/>
    <property type="project" value="UniProtKB-KW"/>
</dbReference>
<feature type="domain" description="Rieske" evidence="7">
    <location>
        <begin position="3"/>
        <end position="98"/>
    </location>
</feature>
<comment type="similarity">
    <text evidence="6">Belongs to the bacterial ring-hydroxylating dioxygenase ferredoxin component family.</text>
</comment>
<dbReference type="EMBL" id="CP054139">
    <property type="protein sequence ID" value="QKJ29887.1"/>
    <property type="molecule type" value="Genomic_DNA"/>
</dbReference>
<proteinExistence type="inferred from homology"/>
<dbReference type="Pfam" id="PF00355">
    <property type="entry name" value="Rieske"/>
    <property type="match status" value="1"/>
</dbReference>
<evidence type="ECO:0000313" key="8">
    <source>
        <dbReference type="EMBL" id="QKJ29887.1"/>
    </source>
</evidence>
<dbReference type="KEGG" id="mmab:HQ865_09010"/>
<dbReference type="PANTHER" id="PTHR21496:SF0">
    <property type="entry name" value="RIESKE DOMAIN-CONTAINING PROTEIN"/>
    <property type="match status" value="1"/>
</dbReference>
<keyword evidence="4" id="KW-0411">Iron-sulfur</keyword>
<dbReference type="GO" id="GO:0051537">
    <property type="term" value="F:2 iron, 2 sulfur cluster binding"/>
    <property type="evidence" value="ECO:0007669"/>
    <property type="project" value="UniProtKB-KW"/>
</dbReference>
<dbReference type="SUPFAM" id="SSF50022">
    <property type="entry name" value="ISP domain"/>
    <property type="match status" value="1"/>
</dbReference>
<gene>
    <name evidence="8" type="ORF">HQ865_09010</name>
</gene>
<evidence type="ECO:0000256" key="4">
    <source>
        <dbReference type="ARBA" id="ARBA00023014"/>
    </source>
</evidence>
<evidence type="ECO:0000256" key="2">
    <source>
        <dbReference type="ARBA" id="ARBA00022723"/>
    </source>
</evidence>
<evidence type="ECO:0000256" key="6">
    <source>
        <dbReference type="ARBA" id="ARBA00038001"/>
    </source>
</evidence>
<evidence type="ECO:0000259" key="7">
    <source>
        <dbReference type="PROSITE" id="PS51296"/>
    </source>
</evidence>
<dbReference type="InterPro" id="IPR036922">
    <property type="entry name" value="Rieske_2Fe-2S_sf"/>
</dbReference>
<accession>A0A7D4Q2W3</accession>
<dbReference type="PANTHER" id="PTHR21496">
    <property type="entry name" value="FERREDOXIN-RELATED"/>
    <property type="match status" value="1"/>
</dbReference>
<keyword evidence="9" id="KW-1185">Reference proteome</keyword>